<evidence type="ECO:0000256" key="4">
    <source>
        <dbReference type="ARBA" id="ARBA00022475"/>
    </source>
</evidence>
<evidence type="ECO:0000256" key="2">
    <source>
        <dbReference type="ARBA" id="ARBA00009765"/>
    </source>
</evidence>
<dbReference type="SUPFAM" id="SSF143865">
    <property type="entry name" value="CorA soluble domain-like"/>
    <property type="match status" value="1"/>
</dbReference>
<reference evidence="13 14" key="2">
    <citation type="journal article" date="2012" name="Stand. Genomic Sci.">
        <title>Complete genome sequence of the moderately thermophilic mineral-sulfide-oxidizing firmicute Sulfobacillus acidophilus type strain (NAL(T)).</title>
        <authorList>
            <person name="Anderson I."/>
            <person name="Chertkov O."/>
            <person name="Chen A."/>
            <person name="Saunders E."/>
            <person name="Lapidus A."/>
            <person name="Nolan M."/>
            <person name="Lucas S."/>
            <person name="Hammon N."/>
            <person name="Deshpande S."/>
            <person name="Cheng J.F."/>
            <person name="Han C."/>
            <person name="Tapia R."/>
            <person name="Goodwin L.A."/>
            <person name="Pitluck S."/>
            <person name="Liolios K."/>
            <person name="Pagani I."/>
            <person name="Ivanova N."/>
            <person name="Mikhailova N."/>
            <person name="Pati A."/>
            <person name="Palaniappan K."/>
            <person name="Land M."/>
            <person name="Pan C."/>
            <person name="Rohde M."/>
            <person name="Pukall R."/>
            <person name="Goker M."/>
            <person name="Detter J.C."/>
            <person name="Woyke T."/>
            <person name="Bristow J."/>
            <person name="Eisen J.A."/>
            <person name="Markowitz V."/>
            <person name="Hugenholtz P."/>
            <person name="Kyrpides N.C."/>
            <person name="Klenk H.P."/>
            <person name="Mavromatis K."/>
        </authorList>
    </citation>
    <scope>NUCLEOTIDE SEQUENCE [LARGE SCALE GENOMIC DNA]</scope>
    <source>
        <strain evidence="14">ATCC 700253 / DSM 10332 / NAL</strain>
    </source>
</reference>
<feature type="transmembrane region" description="Helical" evidence="12">
    <location>
        <begin position="275"/>
        <end position="295"/>
    </location>
</feature>
<keyword evidence="6" id="KW-0460">Magnesium</keyword>
<evidence type="ECO:0000256" key="9">
    <source>
        <dbReference type="ARBA" id="ARBA00023136"/>
    </source>
</evidence>
<evidence type="ECO:0000256" key="8">
    <source>
        <dbReference type="ARBA" id="ARBA00023065"/>
    </source>
</evidence>
<evidence type="ECO:0000256" key="3">
    <source>
        <dbReference type="ARBA" id="ARBA00022448"/>
    </source>
</evidence>
<dbReference type="GO" id="GO:0000287">
    <property type="term" value="F:magnesium ion binding"/>
    <property type="evidence" value="ECO:0007669"/>
    <property type="project" value="TreeGrafter"/>
</dbReference>
<keyword evidence="9 12" id="KW-0472">Membrane</keyword>
<dbReference type="PANTHER" id="PTHR46494:SF1">
    <property type="entry name" value="CORA FAMILY METAL ION TRANSPORTER (EUROFUNG)"/>
    <property type="match status" value="1"/>
</dbReference>
<evidence type="ECO:0000313" key="13">
    <source>
        <dbReference type="EMBL" id="AEW05457.1"/>
    </source>
</evidence>
<evidence type="ECO:0000256" key="11">
    <source>
        <dbReference type="ARBA" id="ARBA00045497"/>
    </source>
</evidence>
<evidence type="ECO:0000313" key="14">
    <source>
        <dbReference type="Proteomes" id="UP000005439"/>
    </source>
</evidence>
<dbReference type="Pfam" id="PF01544">
    <property type="entry name" value="CorA"/>
    <property type="match status" value="1"/>
</dbReference>
<dbReference type="EMBL" id="CP003179">
    <property type="protein sequence ID" value="AEW05457.1"/>
    <property type="molecule type" value="Genomic_DNA"/>
</dbReference>
<keyword evidence="8" id="KW-0406">Ion transport</keyword>
<evidence type="ECO:0000256" key="6">
    <source>
        <dbReference type="ARBA" id="ARBA00022842"/>
    </source>
</evidence>
<sequence>MWGTLSNGVAPMTDQFSLQNDRVEWRHHWGPMPDGLPLGPRDDEGVMRAQFREMPQGFGIRLLTFRFIRDSQKVHVSPFILRIKDNEILSWSPDPQDFIRRLQIEWDQKPSWTQSVERCALEILDELLGSLFPFLDDVSDAMARVERDTLTLPQSQALADRIFSLRHQILQARRQMASERDAILRLVRYWSTHPSSSAFYGVDIYDQMLRVFDTVDTYREMMTSIVDLYMSSVSNRLNEVVKTLTLATTVLLPGSLVAALYGMNFDELPFSHHRYGFYGVLALILIIAGLLLWLFRRRRWL</sequence>
<evidence type="ECO:0000256" key="5">
    <source>
        <dbReference type="ARBA" id="ARBA00022692"/>
    </source>
</evidence>
<dbReference type="GO" id="GO:0015087">
    <property type="term" value="F:cobalt ion transmembrane transporter activity"/>
    <property type="evidence" value="ECO:0007669"/>
    <property type="project" value="TreeGrafter"/>
</dbReference>
<comment type="catalytic activity">
    <reaction evidence="10">
        <text>Mg(2+)(in) = Mg(2+)(out)</text>
        <dbReference type="Rhea" id="RHEA:29827"/>
        <dbReference type="ChEBI" id="CHEBI:18420"/>
    </reaction>
</comment>
<keyword evidence="4" id="KW-1003">Cell membrane</keyword>
<proteinExistence type="inferred from homology"/>
<evidence type="ECO:0000256" key="7">
    <source>
        <dbReference type="ARBA" id="ARBA00022989"/>
    </source>
</evidence>
<feature type="transmembrane region" description="Helical" evidence="12">
    <location>
        <begin position="244"/>
        <end position="263"/>
    </location>
</feature>
<keyword evidence="14" id="KW-1185">Reference proteome</keyword>
<reference evidence="14" key="1">
    <citation type="submission" date="2011-12" db="EMBL/GenBank/DDBJ databases">
        <title>The complete genome of chromosome of Sulfobacillus acidophilus DSM 10332.</title>
        <authorList>
            <person name="Lucas S."/>
            <person name="Han J."/>
            <person name="Lapidus A."/>
            <person name="Bruce D."/>
            <person name="Goodwin L."/>
            <person name="Pitluck S."/>
            <person name="Peters L."/>
            <person name="Kyrpides N."/>
            <person name="Mavromatis K."/>
            <person name="Ivanova N."/>
            <person name="Mikhailova N."/>
            <person name="Chertkov O."/>
            <person name="Saunders E."/>
            <person name="Detter J.C."/>
            <person name="Tapia R."/>
            <person name="Han C."/>
            <person name="Land M."/>
            <person name="Hauser L."/>
            <person name="Markowitz V."/>
            <person name="Cheng J.-F."/>
            <person name="Hugenholtz P."/>
            <person name="Woyke T."/>
            <person name="Wu D."/>
            <person name="Pukall R."/>
            <person name="Gehrich-Schroeter G."/>
            <person name="Schneider S."/>
            <person name="Klenk H.-P."/>
            <person name="Eisen J.A."/>
        </authorList>
    </citation>
    <scope>NUCLEOTIDE SEQUENCE [LARGE SCALE GENOMIC DNA]</scope>
    <source>
        <strain evidence="14">ATCC 700253 / DSM 10332 / NAL</strain>
    </source>
</reference>
<accession>G8U1D7</accession>
<comment type="function">
    <text evidence="11">Mediates influx of magnesium ions. Alternates between open and closed states. Activated by low cytoplasmic Mg(2+) levels. Inactive when cytoplasmic Mg(2+) levels are high.</text>
</comment>
<evidence type="ECO:0000256" key="12">
    <source>
        <dbReference type="SAM" id="Phobius"/>
    </source>
</evidence>
<dbReference type="Proteomes" id="UP000005439">
    <property type="component" value="Chromosome"/>
</dbReference>
<comment type="similarity">
    <text evidence="2">Belongs to the CorA metal ion transporter (MIT) (TC 1.A.35) family.</text>
</comment>
<dbReference type="FunFam" id="1.20.58.340:FF:000004">
    <property type="entry name" value="Magnesium transport protein CorA"/>
    <property type="match status" value="1"/>
</dbReference>
<keyword evidence="7 12" id="KW-1133">Transmembrane helix</keyword>
<dbReference type="KEGG" id="sap:Sulac_1967"/>
<dbReference type="Gene3D" id="1.20.58.340">
    <property type="entry name" value="Magnesium transport protein CorA, transmembrane region"/>
    <property type="match status" value="2"/>
</dbReference>
<name>G8U1D7_SULAD</name>
<keyword evidence="3" id="KW-0813">Transport</keyword>
<dbReference type="AlphaFoldDB" id="G8U1D7"/>
<dbReference type="HOGENOM" id="CLU_924156_0_0_9"/>
<keyword evidence="5 12" id="KW-0812">Transmembrane</keyword>
<dbReference type="STRING" id="679936.Sulac_1967"/>
<dbReference type="InterPro" id="IPR002523">
    <property type="entry name" value="MgTranspt_CorA/ZnTranspt_ZntB"/>
</dbReference>
<protein>
    <submittedName>
        <fullName evidence="13">Mg2 transporter protein CorA family protein</fullName>
    </submittedName>
</protein>
<dbReference type="InterPro" id="IPR045863">
    <property type="entry name" value="CorA_TM1_TM2"/>
</dbReference>
<gene>
    <name evidence="13" type="ordered locus">Sulac_1967</name>
</gene>
<dbReference type="GO" id="GO:0005886">
    <property type="term" value="C:plasma membrane"/>
    <property type="evidence" value="ECO:0007669"/>
    <property type="project" value="UniProtKB-SubCell"/>
</dbReference>
<dbReference type="PATRIC" id="fig|679936.5.peg.2030"/>
<dbReference type="SUPFAM" id="SSF144083">
    <property type="entry name" value="Magnesium transport protein CorA, transmembrane region"/>
    <property type="match status" value="1"/>
</dbReference>
<organism evidence="13 14">
    <name type="scientific">Sulfobacillus acidophilus (strain ATCC 700253 / DSM 10332 / NAL)</name>
    <dbReference type="NCBI Taxonomy" id="679936"/>
    <lineage>
        <taxon>Bacteria</taxon>
        <taxon>Bacillati</taxon>
        <taxon>Bacillota</taxon>
        <taxon>Clostridia</taxon>
        <taxon>Eubacteriales</taxon>
        <taxon>Clostridiales Family XVII. Incertae Sedis</taxon>
        <taxon>Sulfobacillus</taxon>
    </lineage>
</organism>
<dbReference type="InterPro" id="IPR045861">
    <property type="entry name" value="CorA_cytoplasmic_dom"/>
</dbReference>
<evidence type="ECO:0000256" key="10">
    <source>
        <dbReference type="ARBA" id="ARBA00034269"/>
    </source>
</evidence>
<dbReference type="GO" id="GO:0015095">
    <property type="term" value="F:magnesium ion transmembrane transporter activity"/>
    <property type="evidence" value="ECO:0007669"/>
    <property type="project" value="TreeGrafter"/>
</dbReference>
<evidence type="ECO:0000256" key="1">
    <source>
        <dbReference type="ARBA" id="ARBA00004651"/>
    </source>
</evidence>
<dbReference type="PANTHER" id="PTHR46494">
    <property type="entry name" value="CORA FAMILY METAL ION TRANSPORTER (EUROFUNG)"/>
    <property type="match status" value="1"/>
</dbReference>
<dbReference type="GO" id="GO:0050897">
    <property type="term" value="F:cobalt ion binding"/>
    <property type="evidence" value="ECO:0007669"/>
    <property type="project" value="TreeGrafter"/>
</dbReference>
<comment type="subcellular location">
    <subcellularLocation>
        <location evidence="1">Cell membrane</location>
        <topology evidence="1">Multi-pass membrane protein</topology>
    </subcellularLocation>
</comment>